<dbReference type="PANTHER" id="PTHR43105:SF10">
    <property type="entry name" value="NADH-QUINONE OXIDOREDUCTASE SUBUNIT G"/>
    <property type="match status" value="1"/>
</dbReference>
<organism evidence="5">
    <name type="scientific">marine metagenome</name>
    <dbReference type="NCBI Taxonomy" id="408172"/>
    <lineage>
        <taxon>unclassified sequences</taxon>
        <taxon>metagenomes</taxon>
        <taxon>ecological metagenomes</taxon>
    </lineage>
</organism>
<protein>
    <recommendedName>
        <fullName evidence="4">Molybdopterin oxidoreductase domain-containing protein</fullName>
    </recommendedName>
</protein>
<keyword evidence="2" id="KW-0408">Iron</keyword>
<evidence type="ECO:0000256" key="2">
    <source>
        <dbReference type="ARBA" id="ARBA00023004"/>
    </source>
</evidence>
<feature type="non-terminal residue" evidence="5">
    <location>
        <position position="484"/>
    </location>
</feature>
<dbReference type="AlphaFoldDB" id="A0A382GVR2"/>
<dbReference type="Gene3D" id="3.40.228.10">
    <property type="entry name" value="Dimethylsulfoxide Reductase, domain 2"/>
    <property type="match status" value="1"/>
</dbReference>
<keyword evidence="1" id="KW-0479">Metal-binding</keyword>
<dbReference type="SUPFAM" id="SSF53706">
    <property type="entry name" value="Formate dehydrogenase/DMSO reductase, domains 1-3"/>
    <property type="match status" value="1"/>
</dbReference>
<keyword evidence="3" id="KW-0411">Iron-sulfur</keyword>
<accession>A0A382GVR2</accession>
<dbReference type="GO" id="GO:0046872">
    <property type="term" value="F:metal ion binding"/>
    <property type="evidence" value="ECO:0007669"/>
    <property type="project" value="UniProtKB-KW"/>
</dbReference>
<reference evidence="5" key="1">
    <citation type="submission" date="2018-05" db="EMBL/GenBank/DDBJ databases">
        <authorList>
            <person name="Lanie J.A."/>
            <person name="Ng W.-L."/>
            <person name="Kazmierczak K.M."/>
            <person name="Andrzejewski T.M."/>
            <person name="Davidsen T.M."/>
            <person name="Wayne K.J."/>
            <person name="Tettelin H."/>
            <person name="Glass J.I."/>
            <person name="Rusch D."/>
            <person name="Podicherti R."/>
            <person name="Tsui H.-C.T."/>
            <person name="Winkler M.E."/>
        </authorList>
    </citation>
    <scope>NUCLEOTIDE SEQUENCE</scope>
</reference>
<dbReference type="GO" id="GO:0016020">
    <property type="term" value="C:membrane"/>
    <property type="evidence" value="ECO:0007669"/>
    <property type="project" value="TreeGrafter"/>
</dbReference>
<dbReference type="Pfam" id="PF00384">
    <property type="entry name" value="Molybdopterin"/>
    <property type="match status" value="1"/>
</dbReference>
<evidence type="ECO:0000259" key="4">
    <source>
        <dbReference type="Pfam" id="PF00384"/>
    </source>
</evidence>
<dbReference type="GO" id="GO:0003954">
    <property type="term" value="F:NADH dehydrogenase activity"/>
    <property type="evidence" value="ECO:0007669"/>
    <property type="project" value="TreeGrafter"/>
</dbReference>
<evidence type="ECO:0000256" key="1">
    <source>
        <dbReference type="ARBA" id="ARBA00022723"/>
    </source>
</evidence>
<dbReference type="PANTHER" id="PTHR43105">
    <property type="entry name" value="RESPIRATORY NITRATE REDUCTASE"/>
    <property type="match status" value="1"/>
</dbReference>
<dbReference type="EMBL" id="UINC01057619">
    <property type="protein sequence ID" value="SVB78972.1"/>
    <property type="molecule type" value="Genomic_DNA"/>
</dbReference>
<feature type="domain" description="Molybdopterin oxidoreductase" evidence="4">
    <location>
        <begin position="2"/>
        <end position="419"/>
    </location>
</feature>
<dbReference type="InterPro" id="IPR006656">
    <property type="entry name" value="Mopterin_OxRdtase"/>
</dbReference>
<proteinExistence type="predicted"/>
<evidence type="ECO:0000313" key="5">
    <source>
        <dbReference type="EMBL" id="SVB78972.1"/>
    </source>
</evidence>
<feature type="non-terminal residue" evidence="5">
    <location>
        <position position="1"/>
    </location>
</feature>
<gene>
    <name evidence="5" type="ORF">METZ01_LOCUS231826</name>
</gene>
<name>A0A382GVR2_9ZZZZ</name>
<dbReference type="InterPro" id="IPR050123">
    <property type="entry name" value="Prok_molybdopt-oxidoreductase"/>
</dbReference>
<evidence type="ECO:0000256" key="3">
    <source>
        <dbReference type="ARBA" id="ARBA00023014"/>
    </source>
</evidence>
<sequence length="484" mass="53319">WLRRPLIRRDGELEEATWEEALDLISTRLAGYTGGNFAMLTSPQSTNEEHYLAQKFARVVMNTNNVDQTSNVQPELVSALENALGYAAATNSIWDLEQSGCILVFNSNVTEEHNVVGVPIKKAAKRDTDLVVIDPREVELTRYADVWLRPVPGTELLLLGGVLRSLIDQGLEKLEWMEENCESPSTLQYALHNLDMDQVVQVTQVSLDDIAKAARLYGQAESSSVVYALDNVASDIRRDCVRALIDLVLVTGNLGKPGSGIYPMRQGANEQGAWDVGCLPGRLPGYVSVRDEDARKPFEEAWGISLPSNPGLGLAGTIQGATDGRINAMMVIGDSANFTNGRLGDALASLKTLDLLVVQDTFLSQVTELADVVLPRVTFAEKEGTFTNLERRVQRLTPSMQVKNNDSRPESWVICELARRMGASGFDHHSPDQVMAEIAGLSPIYAGISYQRLEEESRLVLRTNLESPQPTQVLHASREYRGIQ</sequence>
<dbReference type="GO" id="GO:0022904">
    <property type="term" value="P:respiratory electron transport chain"/>
    <property type="evidence" value="ECO:0007669"/>
    <property type="project" value="TreeGrafter"/>
</dbReference>
<dbReference type="GO" id="GO:0051536">
    <property type="term" value="F:iron-sulfur cluster binding"/>
    <property type="evidence" value="ECO:0007669"/>
    <property type="project" value="UniProtKB-KW"/>
</dbReference>
<dbReference type="Gene3D" id="3.40.50.740">
    <property type="match status" value="1"/>
</dbReference>